<dbReference type="PANTHER" id="PTHR40267">
    <property type="entry name" value="BLR3294 PROTEIN"/>
    <property type="match status" value="1"/>
</dbReference>
<dbReference type="GO" id="GO:0016853">
    <property type="term" value="F:isomerase activity"/>
    <property type="evidence" value="ECO:0007669"/>
    <property type="project" value="UniProtKB-KW"/>
</dbReference>
<dbReference type="EMBL" id="FZON01000074">
    <property type="protein sequence ID" value="SNT22818.1"/>
    <property type="molecule type" value="Genomic_DNA"/>
</dbReference>
<keyword evidence="1" id="KW-0413">Isomerase</keyword>
<dbReference type="PANTHER" id="PTHR40267:SF1">
    <property type="entry name" value="BLR3294 PROTEIN"/>
    <property type="match status" value="1"/>
</dbReference>
<dbReference type="InterPro" id="IPR026286">
    <property type="entry name" value="MaiA/AMDase"/>
</dbReference>
<evidence type="ECO:0000313" key="2">
    <source>
        <dbReference type="Proteomes" id="UP000198440"/>
    </source>
</evidence>
<organism evidence="1 2">
    <name type="scientific">Antarctobacter heliothermus</name>
    <dbReference type="NCBI Taxonomy" id="74033"/>
    <lineage>
        <taxon>Bacteria</taxon>
        <taxon>Pseudomonadati</taxon>
        <taxon>Pseudomonadota</taxon>
        <taxon>Alphaproteobacteria</taxon>
        <taxon>Rhodobacterales</taxon>
        <taxon>Roseobacteraceae</taxon>
        <taxon>Antarctobacter</taxon>
    </lineage>
</organism>
<name>A0A239KYU0_9RHOB</name>
<gene>
    <name evidence="1" type="ORF">SAMN04488078_10749</name>
</gene>
<dbReference type="Proteomes" id="UP000198440">
    <property type="component" value="Unassembled WGS sequence"/>
</dbReference>
<dbReference type="RefSeq" id="WP_089280132.1">
    <property type="nucleotide sequence ID" value="NZ_FZON01000074.1"/>
</dbReference>
<dbReference type="AlphaFoldDB" id="A0A239KYU0"/>
<dbReference type="Pfam" id="PF17645">
    <property type="entry name" value="Amdase"/>
    <property type="match status" value="1"/>
</dbReference>
<protein>
    <submittedName>
        <fullName evidence="1">Maleate isomerase</fullName>
    </submittedName>
</protein>
<dbReference type="OrthoDB" id="9816064at2"/>
<evidence type="ECO:0000313" key="1">
    <source>
        <dbReference type="EMBL" id="SNT22818.1"/>
    </source>
</evidence>
<dbReference type="InterPro" id="IPR053714">
    <property type="entry name" value="Iso_Racemase_Enz_sf"/>
</dbReference>
<proteinExistence type="predicted"/>
<dbReference type="Gene3D" id="3.40.50.12500">
    <property type="match status" value="1"/>
</dbReference>
<accession>A0A239KYU0</accession>
<reference evidence="1 2" key="1">
    <citation type="submission" date="2017-06" db="EMBL/GenBank/DDBJ databases">
        <authorList>
            <person name="Kim H.J."/>
            <person name="Triplett B.A."/>
        </authorList>
    </citation>
    <scope>NUCLEOTIDE SEQUENCE [LARGE SCALE GENOMIC DNA]</scope>
    <source>
        <strain evidence="1 2">DSM 11445</strain>
    </source>
</reference>
<sequence>MSLLPFALGPALGYKANLGLIVLRTDETIEADFRQLIADDGIALYTTRIPCETDLSGEALARMKATLPAAAALLPYTFMYDVVGYACTSASAVIGSDAVGHAIRAGTNARHVTDPLLAMRAALGALNVRKLGFLSPYVAELSDRMRQIFESDGIEIASFGSFGEKSDEKIARIHTRSIRDAARNICDAARCDALLISCTNLRATTEIAQLEAELGLPVLASNQALAWQMLKLSGQRTDHLPYGALMKL</sequence>
<dbReference type="PIRSF" id="PIRSF015736">
    <property type="entry name" value="MI"/>
    <property type="match status" value="1"/>
</dbReference>